<dbReference type="KEGG" id="soe:110788906"/>
<sequence>MDYSDRNKDDPKEGDLFQSYSNIHGSADQSALYISDSKAQTLVKGGKPGKTLILKLIQSETCESWFQELFHRRSRGLGVKIPKQLVSLDEKYFKRCLELMHMNVLKGGPCSLSVELGSFDLGFVSDYATVGRRSSLDVTSYAVDYPIAVGIGDLGLSPGDEEIVGSVMGSNSMMRILKSPLFQRLGILDHNVSLGGTNLSKNKKYSPSDYQGSPSRLTSSFSNKLGKDSSPLKNRGYRSGSVQRSPISISSGASVLTDQSSESSLSPSGSQGMLHFTWDNGVPHFTFTLDDQKEVYVANAWRVDATINKALDYVYSFHLKSSSTKLFDISDSQPDLIGKMKVSTAFSLSTGNSRIMETEFVLVDSNENQVKEVQPFSRNSRQSRKLSKVMDVFKAGHSLKQRTHSLFGGSSAIPEDFSPEKGLEACCNSYQECKLVLSENDFLPNLEMAAVVVKDQLQEEEHQTEKRGGWGLNFLKKNVASSECCVSNVGDCSSSMDIIVPAGHHGGPRTRSGGPNSLIERWRSGGNCDCGGWDTGCPLKILQAKPRREEGWPSSEAQGDCKSFEMFTEGSAHVIPPLKMVNIREGLYFISFQPSFLSPLQCFSIAVAIIHSQTPSLRPKHVQD</sequence>
<keyword evidence="2" id="KW-1185">Reference proteome</keyword>
<reference evidence="2" key="1">
    <citation type="journal article" date="2021" name="Nat. Commun.">
        <title>Genomic analyses provide insights into spinach domestication and the genetic basis of agronomic traits.</title>
        <authorList>
            <person name="Cai X."/>
            <person name="Sun X."/>
            <person name="Xu C."/>
            <person name="Sun H."/>
            <person name="Wang X."/>
            <person name="Ge C."/>
            <person name="Zhang Z."/>
            <person name="Wang Q."/>
            <person name="Fei Z."/>
            <person name="Jiao C."/>
            <person name="Wang Q."/>
        </authorList>
    </citation>
    <scope>NUCLEOTIDE SEQUENCE [LARGE SCALE GENOMIC DNA]</scope>
    <source>
        <strain evidence="2">cv. Varoflay</strain>
    </source>
</reference>
<feature type="region of interest" description="Disordered" evidence="1">
    <location>
        <begin position="198"/>
        <end position="245"/>
    </location>
</feature>
<dbReference type="AlphaFoldDB" id="A0A9R0IHR1"/>
<evidence type="ECO:0000313" key="2">
    <source>
        <dbReference type="Proteomes" id="UP000813463"/>
    </source>
</evidence>
<reference evidence="3" key="2">
    <citation type="submission" date="2025-08" db="UniProtKB">
        <authorList>
            <consortium name="RefSeq"/>
        </authorList>
    </citation>
    <scope>IDENTIFICATION</scope>
    <source>
        <tissue evidence="3">Leaf</tissue>
    </source>
</reference>
<feature type="compositionally biased region" description="Polar residues" evidence="1">
    <location>
        <begin position="208"/>
        <end position="223"/>
    </location>
</feature>
<gene>
    <name evidence="3" type="primary">LOC110788906</name>
</gene>
<dbReference type="InterPro" id="IPR021916">
    <property type="entry name" value="DUF3527"/>
</dbReference>
<dbReference type="PANTHER" id="PTHR31390:SF2">
    <property type="entry name" value="EXPRESSED PROTEIN"/>
    <property type="match status" value="1"/>
</dbReference>
<dbReference type="RefSeq" id="XP_021849228.1">
    <property type="nucleotide sequence ID" value="XM_021993536.2"/>
</dbReference>
<dbReference type="OrthoDB" id="767438at2759"/>
<evidence type="ECO:0000313" key="3">
    <source>
        <dbReference type="RefSeq" id="XP_021849228.1"/>
    </source>
</evidence>
<dbReference type="GeneID" id="110788906"/>
<dbReference type="Pfam" id="PF12043">
    <property type="entry name" value="DUF3527"/>
    <property type="match status" value="1"/>
</dbReference>
<organism evidence="2 3">
    <name type="scientific">Spinacia oleracea</name>
    <name type="common">Spinach</name>
    <dbReference type="NCBI Taxonomy" id="3562"/>
    <lineage>
        <taxon>Eukaryota</taxon>
        <taxon>Viridiplantae</taxon>
        <taxon>Streptophyta</taxon>
        <taxon>Embryophyta</taxon>
        <taxon>Tracheophyta</taxon>
        <taxon>Spermatophyta</taxon>
        <taxon>Magnoliopsida</taxon>
        <taxon>eudicotyledons</taxon>
        <taxon>Gunneridae</taxon>
        <taxon>Pentapetalae</taxon>
        <taxon>Caryophyllales</taxon>
        <taxon>Chenopodiaceae</taxon>
        <taxon>Chenopodioideae</taxon>
        <taxon>Anserineae</taxon>
        <taxon>Spinacia</taxon>
    </lineage>
</organism>
<name>A0A9R0IHR1_SPIOL</name>
<dbReference type="Proteomes" id="UP000813463">
    <property type="component" value="Chromosome 3"/>
</dbReference>
<dbReference type="PANTHER" id="PTHR31390">
    <property type="entry name" value="EXPRESSED PROTEIN"/>
    <property type="match status" value="1"/>
</dbReference>
<accession>A0A9R0IHR1</accession>
<proteinExistence type="predicted"/>
<evidence type="ECO:0000256" key="1">
    <source>
        <dbReference type="SAM" id="MobiDB-lite"/>
    </source>
</evidence>
<protein>
    <submittedName>
        <fullName evidence="3">Uncharacterized protein</fullName>
    </submittedName>
</protein>